<comment type="caution">
    <text evidence="2">The sequence shown here is derived from an EMBL/GenBank/DDBJ whole genome shotgun (WGS) entry which is preliminary data.</text>
</comment>
<organism evidence="2 3">
    <name type="scientific">Portunus trituberculatus</name>
    <name type="common">Swimming crab</name>
    <name type="synonym">Neptunus trituberculatus</name>
    <dbReference type="NCBI Taxonomy" id="210409"/>
    <lineage>
        <taxon>Eukaryota</taxon>
        <taxon>Metazoa</taxon>
        <taxon>Ecdysozoa</taxon>
        <taxon>Arthropoda</taxon>
        <taxon>Crustacea</taxon>
        <taxon>Multicrustacea</taxon>
        <taxon>Malacostraca</taxon>
        <taxon>Eumalacostraca</taxon>
        <taxon>Eucarida</taxon>
        <taxon>Decapoda</taxon>
        <taxon>Pleocyemata</taxon>
        <taxon>Brachyura</taxon>
        <taxon>Eubrachyura</taxon>
        <taxon>Portunoidea</taxon>
        <taxon>Portunidae</taxon>
        <taxon>Portuninae</taxon>
        <taxon>Portunus</taxon>
    </lineage>
</organism>
<protein>
    <submittedName>
        <fullName evidence="2">Uncharacterized protein</fullName>
    </submittedName>
</protein>
<dbReference type="AlphaFoldDB" id="A0A5B7GX06"/>
<gene>
    <name evidence="2" type="ORF">E2C01_055822</name>
</gene>
<proteinExistence type="predicted"/>
<keyword evidence="3" id="KW-1185">Reference proteome</keyword>
<accession>A0A5B7GX06</accession>
<dbReference type="EMBL" id="VSRR010018881">
    <property type="protein sequence ID" value="MPC61747.1"/>
    <property type="molecule type" value="Genomic_DNA"/>
</dbReference>
<name>A0A5B7GX06_PORTR</name>
<evidence type="ECO:0000313" key="2">
    <source>
        <dbReference type="EMBL" id="MPC61747.1"/>
    </source>
</evidence>
<dbReference type="Proteomes" id="UP000324222">
    <property type="component" value="Unassembled WGS sequence"/>
</dbReference>
<evidence type="ECO:0000313" key="3">
    <source>
        <dbReference type="Proteomes" id="UP000324222"/>
    </source>
</evidence>
<sequence length="110" mass="12227">MVLKGLKASSIVTLRLPANQQHFSRDQVFNQLSQMFFVRERTRRGNSETIGLRKREGSLHDSGWGVVCGGSVLTVSRVRRGKVASSLPSRPRDSWGGPLGRKGSSWCLCR</sequence>
<reference evidence="2 3" key="1">
    <citation type="submission" date="2019-05" db="EMBL/GenBank/DDBJ databases">
        <title>Another draft genome of Portunus trituberculatus and its Hox gene families provides insights of decapod evolution.</title>
        <authorList>
            <person name="Jeong J.-H."/>
            <person name="Song I."/>
            <person name="Kim S."/>
            <person name="Choi T."/>
            <person name="Kim D."/>
            <person name="Ryu S."/>
            <person name="Kim W."/>
        </authorList>
    </citation>
    <scope>NUCLEOTIDE SEQUENCE [LARGE SCALE GENOMIC DNA]</scope>
    <source>
        <tissue evidence="2">Muscle</tissue>
    </source>
</reference>
<evidence type="ECO:0000256" key="1">
    <source>
        <dbReference type="SAM" id="MobiDB-lite"/>
    </source>
</evidence>
<feature type="region of interest" description="Disordered" evidence="1">
    <location>
        <begin position="83"/>
        <end position="104"/>
    </location>
</feature>